<reference evidence="3" key="1">
    <citation type="journal article" date="2007" name="Plant Cell">
        <title>Dothideomycete-plant interactions illuminated by genome sequencing and EST analysis of the wheat pathogen Stagonospora nodorum.</title>
        <authorList>
            <person name="Hane J.K."/>
            <person name="Lowe R.G."/>
            <person name="Solomon P.S."/>
            <person name="Tan K.C."/>
            <person name="Schoch C.L."/>
            <person name="Spatafora J.W."/>
            <person name="Crous P.W."/>
            <person name="Kodira C."/>
            <person name="Birren B.W."/>
            <person name="Galagan J.E."/>
            <person name="Torriani S.F."/>
            <person name="McDonald B.A."/>
            <person name="Oliver R.P."/>
        </authorList>
    </citation>
    <scope>NUCLEOTIDE SEQUENCE [LARGE SCALE GENOMIC DNA]</scope>
    <source>
        <strain evidence="3">SN15 / ATCC MYA-4574 / FGSC 10173</strain>
    </source>
</reference>
<dbReference type="Pfam" id="PF08208">
    <property type="entry name" value="RNA_polI_A34"/>
    <property type="match status" value="2"/>
</dbReference>
<feature type="compositionally biased region" description="Basic and acidic residues" evidence="1">
    <location>
        <begin position="400"/>
        <end position="413"/>
    </location>
</feature>
<dbReference type="AlphaFoldDB" id="Q0U190"/>
<gene>
    <name evidence="2" type="ORF">SNOG_14607</name>
</gene>
<dbReference type="VEuPathDB" id="FungiDB:JI435_146070"/>
<sequence>MQARGKIHARRQKSCASFKQLSARIGHGPAYTIKDMKRTYVPVPGSKPKPKAKDTPSKVQLSQEFIGSDSDSPAETAPKPKPKTTIAVHRPTAAAKSKEKPSKKDTAAPKPQPKAKPAPKEPTPATVVTQAQADELSTPEQTDDDDVPTRDIQTKLAERDASASESDSGSSDSGSSDESFANEAPQLAQARPSQTQPHSVEFRPAQAFVPPKGFTAVTCNDKTMSKSARIFDNLEGKQIWHITAPVGVSLNDLKEIAMDSALNGGAVLQHKGTSYGFSTSEEREHSLRLQAAVQLPKLTSLQADQNTGSEAAASITRSTIRAPRPQLKGLKMRFLPIGFGSGDIGTLGDSDSEGDTPQETAGLGMPNELNLPSRKEKRKHTELNGDSRIEPPSKKPKKPRTAEDVQRKEERRARKEKKRAQASVESKS</sequence>
<dbReference type="KEGG" id="pno:SNOG_14607"/>
<dbReference type="InParanoid" id="Q0U190"/>
<evidence type="ECO:0008006" key="4">
    <source>
        <dbReference type="Google" id="ProtNLM"/>
    </source>
</evidence>
<feature type="compositionally biased region" description="Basic and acidic residues" evidence="1">
    <location>
        <begin position="96"/>
        <end position="107"/>
    </location>
</feature>
<organism evidence="2 3">
    <name type="scientific">Phaeosphaeria nodorum (strain SN15 / ATCC MYA-4574 / FGSC 10173)</name>
    <name type="common">Glume blotch fungus</name>
    <name type="synonym">Parastagonospora nodorum</name>
    <dbReference type="NCBI Taxonomy" id="321614"/>
    <lineage>
        <taxon>Eukaryota</taxon>
        <taxon>Fungi</taxon>
        <taxon>Dikarya</taxon>
        <taxon>Ascomycota</taxon>
        <taxon>Pezizomycotina</taxon>
        <taxon>Dothideomycetes</taxon>
        <taxon>Pleosporomycetidae</taxon>
        <taxon>Pleosporales</taxon>
        <taxon>Pleosporineae</taxon>
        <taxon>Phaeosphaeriaceae</taxon>
        <taxon>Parastagonospora</taxon>
    </lineage>
</organism>
<evidence type="ECO:0000313" key="2">
    <source>
        <dbReference type="EMBL" id="EAT78147.2"/>
    </source>
</evidence>
<accession>Q0U190</accession>
<dbReference type="GeneID" id="5981713"/>
<dbReference type="PANTHER" id="PTHR28155:SF1">
    <property type="entry name" value="DNA-DIRECTED RNA POLYMERASE I SUBUNIT RPA34.5-DOMAIN-CONTAINING PROTEIN"/>
    <property type="match status" value="1"/>
</dbReference>
<dbReference type="HOGENOM" id="CLU_631636_0_0_1"/>
<name>Q0U190_PHANO</name>
<feature type="region of interest" description="Disordered" evidence="1">
    <location>
        <begin position="344"/>
        <end position="428"/>
    </location>
</feature>
<feature type="compositionally biased region" description="Basic residues" evidence="1">
    <location>
        <begin position="1"/>
        <end position="13"/>
    </location>
</feature>
<feature type="compositionally biased region" description="Low complexity" evidence="1">
    <location>
        <begin position="73"/>
        <end position="95"/>
    </location>
</feature>
<dbReference type="eggNOG" id="ENOG502SA24">
    <property type="taxonomic scope" value="Eukaryota"/>
</dbReference>
<dbReference type="Gene3D" id="6.20.250.70">
    <property type="match status" value="1"/>
</dbReference>
<feature type="compositionally biased region" description="Polar residues" evidence="1">
    <location>
        <begin position="57"/>
        <end position="71"/>
    </location>
</feature>
<evidence type="ECO:0000313" key="3">
    <source>
        <dbReference type="Proteomes" id="UP000001055"/>
    </source>
</evidence>
<feature type="compositionally biased region" description="Pro residues" evidence="1">
    <location>
        <begin position="110"/>
        <end position="122"/>
    </location>
</feature>
<protein>
    <recommendedName>
        <fullName evidence="4">DNA-directed RNA polymerase I subunit RPA34.5</fullName>
    </recommendedName>
</protein>
<dbReference type="InterPro" id="IPR053263">
    <property type="entry name" value="Euk_RPA34_RNAP_subunit"/>
</dbReference>
<dbReference type="InterPro" id="IPR013240">
    <property type="entry name" value="DNA-dir_RNA_pol1_su_RPA34"/>
</dbReference>
<dbReference type="EMBL" id="CH445356">
    <property type="protein sequence ID" value="EAT78147.2"/>
    <property type="molecule type" value="Genomic_DNA"/>
</dbReference>
<dbReference type="Proteomes" id="UP000001055">
    <property type="component" value="Unassembled WGS sequence"/>
</dbReference>
<dbReference type="PANTHER" id="PTHR28155">
    <property type="entry name" value="ACR243WP"/>
    <property type="match status" value="1"/>
</dbReference>
<feature type="compositionally biased region" description="Basic and acidic residues" evidence="1">
    <location>
        <begin position="379"/>
        <end position="393"/>
    </location>
</feature>
<dbReference type="RefSeq" id="XP_001804788.1">
    <property type="nucleotide sequence ID" value="XM_001804736.1"/>
</dbReference>
<proteinExistence type="predicted"/>
<feature type="compositionally biased region" description="Basic and acidic residues" evidence="1">
    <location>
        <begin position="147"/>
        <end position="162"/>
    </location>
</feature>
<feature type="region of interest" description="Disordered" evidence="1">
    <location>
        <begin position="1"/>
        <end position="199"/>
    </location>
</feature>
<feature type="compositionally biased region" description="Low complexity" evidence="1">
    <location>
        <begin position="163"/>
        <end position="179"/>
    </location>
</feature>
<evidence type="ECO:0000256" key="1">
    <source>
        <dbReference type="SAM" id="MobiDB-lite"/>
    </source>
</evidence>
<dbReference type="GO" id="GO:0006360">
    <property type="term" value="P:transcription by RNA polymerase I"/>
    <property type="evidence" value="ECO:0007669"/>
    <property type="project" value="InterPro"/>
</dbReference>